<dbReference type="STRING" id="667676.SAMN05192539_104715"/>
<accession>A0A1H7E8J4</accession>
<keyword evidence="2" id="KW-1185">Reference proteome</keyword>
<evidence type="ECO:0000313" key="1">
    <source>
        <dbReference type="EMBL" id="SEK10209.1"/>
    </source>
</evidence>
<dbReference type="OrthoDB" id="8950340at2"/>
<proteinExistence type="predicted"/>
<organism evidence="1 2">
    <name type="scientific">Paraburkholderia diazotrophica</name>
    <dbReference type="NCBI Taxonomy" id="667676"/>
    <lineage>
        <taxon>Bacteria</taxon>
        <taxon>Pseudomonadati</taxon>
        <taxon>Pseudomonadota</taxon>
        <taxon>Betaproteobacteria</taxon>
        <taxon>Burkholderiales</taxon>
        <taxon>Burkholderiaceae</taxon>
        <taxon>Paraburkholderia</taxon>
    </lineage>
</organism>
<dbReference type="EMBL" id="FNYE01000047">
    <property type="protein sequence ID" value="SEK10209.1"/>
    <property type="molecule type" value="Genomic_DNA"/>
</dbReference>
<sequence length="465" mass="52129">MANNNITTRATSRQLSLELFEEMLATDTPINESTKEIGYQRNNVFIDITDVGITARRFLDAAHFIVAQEPTTPKVYDVELSYFRWLMRYDSYNYKHLRAVVSEAQKALIQVSSSPTGSTSGEDEKWVSVQLIGIVGIDKGRITFAVPEPLIPHIKDPVKSHWLSLRITSAFTLTYARAIYDHVIGYVAEGITEWFEVDVVRGWPGKAASPATEFKYFKRDNLDKAVKQINAVSDIELSYETRTVSPKSKKIDRIRFRLTRKETAGAIRASLLGAQEIYTTLKNEFGFTEKQFNTISQNRAVWSDERILQAIEYTRAKVDSGQIKKSPGAYLLKAITDGYKLSDADRKMLTVQQRQQERGRAESSAKELATAAVAASAAAAEERSKTKTVENADLGREAYHKADGRTQKDFMRAFIASAAGKLAIKRVKLNPATIQESEVLAHKDLSFALYSFVFLRTKAKAAAKV</sequence>
<dbReference type="Gene3D" id="1.10.10.10">
    <property type="entry name" value="Winged helix-like DNA-binding domain superfamily/Winged helix DNA-binding domain"/>
    <property type="match status" value="1"/>
</dbReference>
<gene>
    <name evidence="1" type="ORF">SAMN05192539_104715</name>
</gene>
<dbReference type="Pfam" id="PF21205">
    <property type="entry name" value="Rep3_C"/>
    <property type="match status" value="1"/>
</dbReference>
<name>A0A1H7E8J4_9BURK</name>
<dbReference type="RefSeq" id="WP_090873366.1">
    <property type="nucleotide sequence ID" value="NZ_FNYE01000047.1"/>
</dbReference>
<dbReference type="Proteomes" id="UP000198866">
    <property type="component" value="Unassembled WGS sequence"/>
</dbReference>
<dbReference type="InterPro" id="IPR036388">
    <property type="entry name" value="WH-like_DNA-bd_sf"/>
</dbReference>
<dbReference type="SUPFAM" id="SSF46785">
    <property type="entry name" value="Winged helix' DNA-binding domain"/>
    <property type="match status" value="1"/>
</dbReference>
<evidence type="ECO:0000313" key="2">
    <source>
        <dbReference type="Proteomes" id="UP000198866"/>
    </source>
</evidence>
<dbReference type="AlphaFoldDB" id="A0A1H7E8J4"/>
<protein>
    <submittedName>
        <fullName evidence="1">Initiator Replication protein</fullName>
    </submittedName>
</protein>
<dbReference type="InterPro" id="IPR036390">
    <property type="entry name" value="WH_DNA-bd_sf"/>
</dbReference>
<reference evidence="2" key="1">
    <citation type="submission" date="2016-10" db="EMBL/GenBank/DDBJ databases">
        <authorList>
            <person name="Varghese N."/>
            <person name="Submissions S."/>
        </authorList>
    </citation>
    <scope>NUCLEOTIDE SEQUENCE [LARGE SCALE GENOMIC DNA]</scope>
    <source>
        <strain evidence="2">LMG 26031</strain>
    </source>
</reference>